<name>A0A183KIB9_9TREM</name>
<keyword evidence="2" id="KW-1185">Reference proteome</keyword>
<proteinExistence type="predicted"/>
<evidence type="ECO:0000313" key="2">
    <source>
        <dbReference type="Proteomes" id="UP000279833"/>
    </source>
</evidence>
<evidence type="ECO:0000313" key="1">
    <source>
        <dbReference type="EMBL" id="VDP57408.1"/>
    </source>
</evidence>
<dbReference type="EMBL" id="UZAK01037007">
    <property type="protein sequence ID" value="VDP57408.1"/>
    <property type="molecule type" value="Genomic_DNA"/>
</dbReference>
<dbReference type="AlphaFoldDB" id="A0A183KIB9"/>
<evidence type="ECO:0000313" key="3">
    <source>
        <dbReference type="WBParaSite" id="SCUD_0001477701-mRNA-1"/>
    </source>
</evidence>
<dbReference type="Proteomes" id="UP000279833">
    <property type="component" value="Unassembled WGS sequence"/>
</dbReference>
<accession>A0A183KIB9</accession>
<protein>
    <submittedName>
        <fullName evidence="3">Ovule protein</fullName>
    </submittedName>
</protein>
<sequence length="67" mass="7662">MFQMNHTDQVHDIKLPDIRCFNDSCIHNEIIYKYVEDISSTSNPGQKSDLILSDVVCPNDSFISSEI</sequence>
<gene>
    <name evidence="1" type="ORF">SCUD_LOCUS14774</name>
</gene>
<dbReference type="WBParaSite" id="SCUD_0001477701-mRNA-1">
    <property type="protein sequence ID" value="SCUD_0001477701-mRNA-1"/>
    <property type="gene ID" value="SCUD_0001477701"/>
</dbReference>
<reference evidence="3" key="1">
    <citation type="submission" date="2016-06" db="UniProtKB">
        <authorList>
            <consortium name="WormBaseParasite"/>
        </authorList>
    </citation>
    <scope>IDENTIFICATION</scope>
</reference>
<organism evidence="3">
    <name type="scientific">Schistosoma curassoni</name>
    <dbReference type="NCBI Taxonomy" id="6186"/>
    <lineage>
        <taxon>Eukaryota</taxon>
        <taxon>Metazoa</taxon>
        <taxon>Spiralia</taxon>
        <taxon>Lophotrochozoa</taxon>
        <taxon>Platyhelminthes</taxon>
        <taxon>Trematoda</taxon>
        <taxon>Digenea</taxon>
        <taxon>Strigeidida</taxon>
        <taxon>Schistosomatoidea</taxon>
        <taxon>Schistosomatidae</taxon>
        <taxon>Schistosoma</taxon>
    </lineage>
</organism>
<reference evidence="1 2" key="2">
    <citation type="submission" date="2018-11" db="EMBL/GenBank/DDBJ databases">
        <authorList>
            <consortium name="Pathogen Informatics"/>
        </authorList>
    </citation>
    <scope>NUCLEOTIDE SEQUENCE [LARGE SCALE GENOMIC DNA]</scope>
    <source>
        <strain evidence="1">Dakar</strain>
        <strain evidence="2">Dakar, Senegal</strain>
    </source>
</reference>